<evidence type="ECO:0000313" key="3">
    <source>
        <dbReference type="WBParaSite" id="SBAD_0001290901-mRNA-1"/>
    </source>
</evidence>
<reference evidence="3" key="1">
    <citation type="submission" date="2016-06" db="UniProtKB">
        <authorList>
            <consortium name="WormBaseParasite"/>
        </authorList>
    </citation>
    <scope>IDENTIFICATION</scope>
</reference>
<reference evidence="1 2" key="2">
    <citation type="submission" date="2018-11" db="EMBL/GenBank/DDBJ databases">
        <authorList>
            <consortium name="Pathogen Informatics"/>
        </authorList>
    </citation>
    <scope>NUCLEOTIDE SEQUENCE [LARGE SCALE GENOMIC DNA]</scope>
</reference>
<keyword evidence="2" id="KW-1185">Reference proteome</keyword>
<dbReference type="OrthoDB" id="410381at2759"/>
<proteinExistence type="predicted"/>
<organism evidence="3">
    <name type="scientific">Soboliphyme baturini</name>
    <dbReference type="NCBI Taxonomy" id="241478"/>
    <lineage>
        <taxon>Eukaryota</taxon>
        <taxon>Metazoa</taxon>
        <taxon>Ecdysozoa</taxon>
        <taxon>Nematoda</taxon>
        <taxon>Enoplea</taxon>
        <taxon>Dorylaimia</taxon>
        <taxon>Dioctophymatida</taxon>
        <taxon>Dioctophymatoidea</taxon>
        <taxon>Soboliphymatidae</taxon>
        <taxon>Soboliphyme</taxon>
    </lineage>
</organism>
<dbReference type="Proteomes" id="UP000270296">
    <property type="component" value="Unassembled WGS sequence"/>
</dbReference>
<gene>
    <name evidence="1" type="ORF">SBAD_LOCUS12501</name>
</gene>
<name>A0A183J9F3_9BILA</name>
<dbReference type="EMBL" id="UZAM01017969">
    <property type="protein sequence ID" value="VDP49016.1"/>
    <property type="molecule type" value="Genomic_DNA"/>
</dbReference>
<dbReference type="WBParaSite" id="SBAD_0001290901-mRNA-1">
    <property type="protein sequence ID" value="SBAD_0001290901-mRNA-1"/>
    <property type="gene ID" value="SBAD_0001290901"/>
</dbReference>
<sequence length="163" mass="18549">MKAALKKQLGHKEPSTRVRYIETHKTAAIAVAKAKTDSSEKFGEVLESNFPMANEVCWQTIGQLQDEMKGALRVLQGTSEHPLTKDYDILRPWREYYEERFNPALPQENSPVEQKSTDITISEDEITQAVKSLKNRKAAGIDEIRPEMLKALGEQGMCWLTRD</sequence>
<evidence type="ECO:0000313" key="1">
    <source>
        <dbReference type="EMBL" id="VDP49016.1"/>
    </source>
</evidence>
<accession>A0A183J9F3</accession>
<evidence type="ECO:0000313" key="2">
    <source>
        <dbReference type="Proteomes" id="UP000270296"/>
    </source>
</evidence>
<dbReference type="AlphaFoldDB" id="A0A183J9F3"/>
<protein>
    <submittedName>
        <fullName evidence="3">Integrase catalytic domain-containing protein</fullName>
    </submittedName>
</protein>